<evidence type="ECO:0000313" key="4">
    <source>
        <dbReference type="Proteomes" id="UP000270471"/>
    </source>
</evidence>
<dbReference type="SUPFAM" id="SSF110221">
    <property type="entry name" value="AbfB domain"/>
    <property type="match status" value="1"/>
</dbReference>
<dbReference type="CDD" id="cd23399">
    <property type="entry name" value="beta-trefoil_ABD_ABFB"/>
    <property type="match status" value="1"/>
</dbReference>
<evidence type="ECO:0000313" key="3">
    <source>
        <dbReference type="EMBL" id="RMB82002.1"/>
    </source>
</evidence>
<keyword evidence="4" id="KW-1185">Reference proteome</keyword>
<name>A0A3M0I1F7_9ACTN</name>
<dbReference type="GO" id="GO:0046373">
    <property type="term" value="P:L-arabinose metabolic process"/>
    <property type="evidence" value="ECO:0007669"/>
    <property type="project" value="InterPro"/>
</dbReference>
<reference evidence="3 4" key="1">
    <citation type="submission" date="2017-11" db="EMBL/GenBank/DDBJ databases">
        <title>Draft genome of actinobacteria isolated from guarana (Paullinia cupana (Mart.) Ducke.</title>
        <authorList>
            <person name="Siqueira K.A."/>
            <person name="Liotti R.G."/>
            <person name="Mendes T.A.O."/>
            <person name="Soares M.A."/>
        </authorList>
    </citation>
    <scope>NUCLEOTIDE SEQUENCE [LARGE SCALE GENOMIC DNA]</scope>
    <source>
        <strain evidence="3 4">193</strain>
    </source>
</reference>
<dbReference type="EMBL" id="PENI01000026">
    <property type="protein sequence ID" value="RMB82002.1"/>
    <property type="molecule type" value="Genomic_DNA"/>
</dbReference>
<organism evidence="3 4">
    <name type="scientific">Streptomyces shenzhenensis</name>
    <dbReference type="NCBI Taxonomy" id="943815"/>
    <lineage>
        <taxon>Bacteria</taxon>
        <taxon>Bacillati</taxon>
        <taxon>Actinomycetota</taxon>
        <taxon>Actinomycetes</taxon>
        <taxon>Kitasatosporales</taxon>
        <taxon>Streptomycetaceae</taxon>
        <taxon>Streptomyces</taxon>
    </lineage>
</organism>
<gene>
    <name evidence="3" type="ORF">CTZ28_32315</name>
</gene>
<feature type="region of interest" description="Disordered" evidence="1">
    <location>
        <begin position="1"/>
        <end position="27"/>
    </location>
</feature>
<evidence type="ECO:0000259" key="2">
    <source>
        <dbReference type="Pfam" id="PF05270"/>
    </source>
</evidence>
<dbReference type="AlphaFoldDB" id="A0A3M0I1F7"/>
<feature type="compositionally biased region" description="Pro residues" evidence="1">
    <location>
        <begin position="1"/>
        <end position="11"/>
    </location>
</feature>
<evidence type="ECO:0000256" key="1">
    <source>
        <dbReference type="SAM" id="MobiDB-lite"/>
    </source>
</evidence>
<comment type="caution">
    <text evidence="3">The sequence shown here is derived from an EMBL/GenBank/DDBJ whole genome shotgun (WGS) entry which is preliminary data.</text>
</comment>
<dbReference type="GO" id="GO:0046556">
    <property type="term" value="F:alpha-L-arabinofuranosidase activity"/>
    <property type="evidence" value="ECO:0007669"/>
    <property type="project" value="InterPro"/>
</dbReference>
<dbReference type="InterPro" id="IPR036195">
    <property type="entry name" value="AbfB_ABD_sf"/>
</dbReference>
<dbReference type="Pfam" id="PF05270">
    <property type="entry name" value="AbfB"/>
    <property type="match status" value="1"/>
</dbReference>
<proteinExistence type="predicted"/>
<feature type="domain" description="Alpha-L-arabinofuranosidase B arabinose-binding" evidence="2">
    <location>
        <begin position="155"/>
        <end position="283"/>
    </location>
</feature>
<dbReference type="OrthoDB" id="3298420at2"/>
<dbReference type="RefSeq" id="WP_121893302.1">
    <property type="nucleotide sequence ID" value="NZ_PENI01000026.1"/>
</dbReference>
<accession>A0A3M0I1F7</accession>
<feature type="compositionally biased region" description="Low complexity" evidence="1">
    <location>
        <begin position="79"/>
        <end position="137"/>
    </location>
</feature>
<feature type="region of interest" description="Disordered" evidence="1">
    <location>
        <begin position="53"/>
        <end position="155"/>
    </location>
</feature>
<dbReference type="InterPro" id="IPR007934">
    <property type="entry name" value="AbfB_ABD"/>
</dbReference>
<protein>
    <submittedName>
        <fullName evidence="3">Alpha-L-arabinofuranosidase</fullName>
    </submittedName>
</protein>
<dbReference type="Gene3D" id="2.80.10.50">
    <property type="match status" value="1"/>
</dbReference>
<sequence length="289" mass="30321">MPKTTPRPPRLPSWEHGWSPDTSRAPGTRRLWLAGGLAAATVVSCLTAISMDRPATDESSAPVRSEVPTDAGPGLLSFASPSPSTTASPHGSSGPTPATPSATAPGAPAPDGGARATASPSVPSAPLSPSSRPAGSGAAHGGSSGASKGSPVRRSVRSVNYPDRYWHVRGGLVKLDPVTSPADRRAATFRLVDGLADRSCYSFATADGGYLRHRSFVLRAERDDGSALYRKDATFCPRPAARSGAVVLESVNYPGRFLRHQDFQLRLDPYQDSDLYRADSAFRLQDGLS</sequence>
<dbReference type="Proteomes" id="UP000270471">
    <property type="component" value="Unassembled WGS sequence"/>
</dbReference>